<feature type="region of interest" description="Disordered" evidence="7">
    <location>
        <begin position="41"/>
        <end position="89"/>
    </location>
</feature>
<dbReference type="GO" id="GO:0003735">
    <property type="term" value="F:structural constituent of ribosome"/>
    <property type="evidence" value="ECO:0007669"/>
    <property type="project" value="InterPro"/>
</dbReference>
<dbReference type="PANTHER" id="PTHR13477">
    <property type="entry name" value="MITOCHONDRIAL 39S RIBOSOMAL PROTEIN L49"/>
    <property type="match status" value="1"/>
</dbReference>
<gene>
    <name evidence="8" type="ORF">AAL_06133</name>
</gene>
<evidence type="ECO:0000256" key="5">
    <source>
        <dbReference type="ARBA" id="ARBA00023274"/>
    </source>
</evidence>
<evidence type="ECO:0000256" key="7">
    <source>
        <dbReference type="SAM" id="MobiDB-lite"/>
    </source>
</evidence>
<evidence type="ECO:0000256" key="6">
    <source>
        <dbReference type="ARBA" id="ARBA00035191"/>
    </source>
</evidence>
<evidence type="ECO:0000313" key="8">
    <source>
        <dbReference type="EMBL" id="KZZ92507.1"/>
    </source>
</evidence>
<reference evidence="8 9" key="1">
    <citation type="journal article" date="2016" name="Genome Biol. Evol.">
        <title>Divergent and convergent evolution of fungal pathogenicity.</title>
        <authorList>
            <person name="Shang Y."/>
            <person name="Xiao G."/>
            <person name="Zheng P."/>
            <person name="Cen K."/>
            <person name="Zhan S."/>
            <person name="Wang C."/>
        </authorList>
    </citation>
    <scope>NUCLEOTIDE SEQUENCE [LARGE SCALE GENOMIC DNA]</scope>
    <source>
        <strain evidence="8 9">RCEF 2490</strain>
    </source>
</reference>
<comment type="subcellular location">
    <subcellularLocation>
        <location evidence="1">Mitochondrion</location>
    </subcellularLocation>
</comment>
<protein>
    <recommendedName>
        <fullName evidence="6">Large ribosomal subunit protein mL49</fullName>
    </recommendedName>
</protein>
<name>A0A167ZD68_9HYPO</name>
<dbReference type="OrthoDB" id="19439at2759"/>
<proteinExistence type="inferred from homology"/>
<dbReference type="PANTHER" id="PTHR13477:SF0">
    <property type="entry name" value="LARGE RIBOSOMAL SUBUNIT PROTEIN ML49"/>
    <property type="match status" value="1"/>
</dbReference>
<comment type="similarity">
    <text evidence="2">Belongs to the mitochondrion-specific ribosomal protein mL49 family.</text>
</comment>
<dbReference type="InterPro" id="IPR007740">
    <property type="entry name" value="Ribosomal_mL49"/>
</dbReference>
<keyword evidence="5" id="KW-0687">Ribonucleoprotein</keyword>
<sequence length="174" mass="19444">MRLPVSRAAFQAHHRHLSCALTPNYRSAISLPAQTCRRITTPASKAPSAPPNPPPPSPRHPAAAQARRRPTTFVRASTPPPTRTTSEQLAQSPYIVRRTPSLQLPVYKRVMSGGNRVVVLVKKVDGDRKRLLEDLAQSLSIGKESIRINPTTQHLELKGDYYERVRSWLLEQGF</sequence>
<evidence type="ECO:0000256" key="1">
    <source>
        <dbReference type="ARBA" id="ARBA00004173"/>
    </source>
</evidence>
<dbReference type="AlphaFoldDB" id="A0A167ZD68"/>
<dbReference type="Proteomes" id="UP000078544">
    <property type="component" value="Unassembled WGS sequence"/>
</dbReference>
<dbReference type="Pfam" id="PF05046">
    <property type="entry name" value="Img2"/>
    <property type="match status" value="1"/>
</dbReference>
<keyword evidence="4" id="KW-0496">Mitochondrion</keyword>
<evidence type="ECO:0000313" key="9">
    <source>
        <dbReference type="Proteomes" id="UP000078544"/>
    </source>
</evidence>
<keyword evidence="3 8" id="KW-0689">Ribosomal protein</keyword>
<feature type="compositionally biased region" description="Pro residues" evidence="7">
    <location>
        <begin position="48"/>
        <end position="59"/>
    </location>
</feature>
<evidence type="ECO:0000256" key="4">
    <source>
        <dbReference type="ARBA" id="ARBA00023128"/>
    </source>
</evidence>
<dbReference type="GO" id="GO:0006412">
    <property type="term" value="P:translation"/>
    <property type="evidence" value="ECO:0007669"/>
    <property type="project" value="InterPro"/>
</dbReference>
<organism evidence="8 9">
    <name type="scientific">Moelleriella libera RCEF 2490</name>
    <dbReference type="NCBI Taxonomy" id="1081109"/>
    <lineage>
        <taxon>Eukaryota</taxon>
        <taxon>Fungi</taxon>
        <taxon>Dikarya</taxon>
        <taxon>Ascomycota</taxon>
        <taxon>Pezizomycotina</taxon>
        <taxon>Sordariomycetes</taxon>
        <taxon>Hypocreomycetidae</taxon>
        <taxon>Hypocreales</taxon>
        <taxon>Clavicipitaceae</taxon>
        <taxon>Moelleriella</taxon>
    </lineage>
</organism>
<dbReference type="STRING" id="1081109.A0A167ZD68"/>
<dbReference type="EMBL" id="AZGY01000015">
    <property type="protein sequence ID" value="KZZ92507.1"/>
    <property type="molecule type" value="Genomic_DNA"/>
</dbReference>
<evidence type="ECO:0000256" key="2">
    <source>
        <dbReference type="ARBA" id="ARBA00005677"/>
    </source>
</evidence>
<accession>A0A167ZD68</accession>
<keyword evidence="9" id="KW-1185">Reference proteome</keyword>
<evidence type="ECO:0000256" key="3">
    <source>
        <dbReference type="ARBA" id="ARBA00022980"/>
    </source>
</evidence>
<comment type="caution">
    <text evidence="8">The sequence shown here is derived from an EMBL/GenBank/DDBJ whole genome shotgun (WGS) entry which is preliminary data.</text>
</comment>
<dbReference type="Gene3D" id="3.30.780.10">
    <property type="entry name" value="SUI1-like domain"/>
    <property type="match status" value="1"/>
</dbReference>
<dbReference type="GO" id="GO:0005762">
    <property type="term" value="C:mitochondrial large ribosomal subunit"/>
    <property type="evidence" value="ECO:0007669"/>
    <property type="project" value="TreeGrafter"/>
</dbReference>